<evidence type="ECO:0000313" key="1">
    <source>
        <dbReference type="EMBL" id="KCZ79604.1"/>
    </source>
</evidence>
<dbReference type="AlphaFoldDB" id="A0A059EY01"/>
<sequence>MIYIFLFRFLPKLNPIIKVFAVLRAKFCSLRSLNSGNKLVNELKQAIATDSRFSFQFVRIFLEI</sequence>
<dbReference type="HOGENOM" id="CLU_2867229_0_0_1"/>
<gene>
    <name evidence="1" type="ORF">H312_03011</name>
</gene>
<dbReference type="Proteomes" id="UP000030655">
    <property type="component" value="Unassembled WGS sequence"/>
</dbReference>
<evidence type="ECO:0000313" key="2">
    <source>
        <dbReference type="Proteomes" id="UP000030655"/>
    </source>
</evidence>
<accession>A0A059EY01</accession>
<dbReference type="EMBL" id="KK365250">
    <property type="protein sequence ID" value="KCZ79604.1"/>
    <property type="molecule type" value="Genomic_DNA"/>
</dbReference>
<protein>
    <submittedName>
        <fullName evidence="1">Uncharacterized protein</fullName>
    </submittedName>
</protein>
<reference evidence="2" key="1">
    <citation type="submission" date="2013-02" db="EMBL/GenBank/DDBJ databases">
        <authorList>
            <consortium name="The Broad Institute Genome Sequencing Platform"/>
            <person name="Cuomo C."/>
            <person name="Becnel J."/>
            <person name="Sanscrainte N."/>
            <person name="Walker B."/>
            <person name="Young S.K."/>
            <person name="Zeng Q."/>
            <person name="Gargeya S."/>
            <person name="Fitzgerald M."/>
            <person name="Haas B."/>
            <person name="Abouelleil A."/>
            <person name="Alvarado L."/>
            <person name="Arachchi H.M."/>
            <person name="Berlin A.M."/>
            <person name="Chapman S.B."/>
            <person name="Dewar J."/>
            <person name="Goldberg J."/>
            <person name="Griggs A."/>
            <person name="Gujja S."/>
            <person name="Hansen M."/>
            <person name="Howarth C."/>
            <person name="Imamovic A."/>
            <person name="Larimer J."/>
            <person name="McCowan C."/>
            <person name="Murphy C."/>
            <person name="Neiman D."/>
            <person name="Pearson M."/>
            <person name="Priest M."/>
            <person name="Roberts A."/>
            <person name="Saif S."/>
            <person name="Shea T."/>
            <person name="Sisk P."/>
            <person name="Sykes S."/>
            <person name="Wortman J."/>
            <person name="Nusbaum C."/>
            <person name="Birren B."/>
        </authorList>
    </citation>
    <scope>NUCLEOTIDE SEQUENCE [LARGE SCALE GENOMIC DNA]</scope>
    <source>
        <strain evidence="2">PRA339</strain>
    </source>
</reference>
<proteinExistence type="predicted"/>
<reference evidence="1 2" key="2">
    <citation type="submission" date="2014-03" db="EMBL/GenBank/DDBJ databases">
        <title>The Genome Sequence of Anncaliia algerae insect isolate PRA339.</title>
        <authorList>
            <consortium name="The Broad Institute Genome Sequencing Platform"/>
            <consortium name="The Broad Institute Genome Sequencing Center for Infectious Disease"/>
            <person name="Cuomo C."/>
            <person name="Becnel J."/>
            <person name="Sanscrainte N."/>
            <person name="Walker B."/>
            <person name="Young S.K."/>
            <person name="Zeng Q."/>
            <person name="Gargeya S."/>
            <person name="Fitzgerald M."/>
            <person name="Haas B."/>
            <person name="Abouelleil A."/>
            <person name="Alvarado L."/>
            <person name="Arachchi H.M."/>
            <person name="Berlin A.M."/>
            <person name="Chapman S.B."/>
            <person name="Dewar J."/>
            <person name="Goldberg J."/>
            <person name="Griggs A."/>
            <person name="Gujja S."/>
            <person name="Hansen M."/>
            <person name="Howarth C."/>
            <person name="Imamovic A."/>
            <person name="Larimer J."/>
            <person name="McCowan C."/>
            <person name="Murphy C."/>
            <person name="Neiman D."/>
            <person name="Pearson M."/>
            <person name="Priest M."/>
            <person name="Roberts A."/>
            <person name="Saif S."/>
            <person name="Shea T."/>
            <person name="Sisk P."/>
            <person name="Sykes S."/>
            <person name="Wortman J."/>
            <person name="Nusbaum C."/>
            <person name="Birren B."/>
        </authorList>
    </citation>
    <scope>NUCLEOTIDE SEQUENCE [LARGE SCALE GENOMIC DNA]</scope>
    <source>
        <strain evidence="1 2">PRA339</strain>
    </source>
</reference>
<name>A0A059EY01_9MICR</name>
<organism evidence="1 2">
    <name type="scientific">Anncaliia algerae PRA339</name>
    <dbReference type="NCBI Taxonomy" id="1288291"/>
    <lineage>
        <taxon>Eukaryota</taxon>
        <taxon>Fungi</taxon>
        <taxon>Fungi incertae sedis</taxon>
        <taxon>Microsporidia</taxon>
        <taxon>Tubulinosematoidea</taxon>
        <taxon>Tubulinosematidae</taxon>
        <taxon>Anncaliia</taxon>
    </lineage>
</organism>
<keyword evidence="2" id="KW-1185">Reference proteome</keyword>
<dbReference type="VEuPathDB" id="MicrosporidiaDB:H312_03011"/>